<dbReference type="Proteomes" id="UP000237222">
    <property type="component" value="Unassembled WGS sequence"/>
</dbReference>
<organism evidence="2 3">
    <name type="scientific">Zhongshania marina</name>
    <dbReference type="NCBI Taxonomy" id="2304603"/>
    <lineage>
        <taxon>Bacteria</taxon>
        <taxon>Pseudomonadati</taxon>
        <taxon>Pseudomonadota</taxon>
        <taxon>Gammaproteobacteria</taxon>
        <taxon>Cellvibrionales</taxon>
        <taxon>Spongiibacteraceae</taxon>
        <taxon>Zhongshania</taxon>
    </lineage>
</organism>
<dbReference type="AlphaFoldDB" id="A0A2S4HEH7"/>
<sequence>MVEMNTETLDSGSANAWPTVTKNATWTDKIAKITLRTGIDANRSECSPSLNYFKFNQIEFIGDHSNKQQYPAAKQIFLHQKKAKSSVTSEKNLPELRPAEPNSPEELPLKKATGA</sequence>
<gene>
    <name evidence="2" type="ORF">C0068_11200</name>
</gene>
<evidence type="ECO:0000313" key="2">
    <source>
        <dbReference type="EMBL" id="POP52393.1"/>
    </source>
</evidence>
<protein>
    <submittedName>
        <fullName evidence="2">Uncharacterized protein</fullName>
    </submittedName>
</protein>
<comment type="caution">
    <text evidence="2">The sequence shown here is derived from an EMBL/GenBank/DDBJ whole genome shotgun (WGS) entry which is preliminary data.</text>
</comment>
<accession>A0A2S4HEH7</accession>
<name>A0A2S4HEH7_9GAMM</name>
<evidence type="ECO:0000256" key="1">
    <source>
        <dbReference type="SAM" id="MobiDB-lite"/>
    </source>
</evidence>
<evidence type="ECO:0000313" key="3">
    <source>
        <dbReference type="Proteomes" id="UP000237222"/>
    </source>
</evidence>
<dbReference type="EMBL" id="PQGG01000028">
    <property type="protein sequence ID" value="POP52393.1"/>
    <property type="molecule type" value="Genomic_DNA"/>
</dbReference>
<reference evidence="2" key="1">
    <citation type="submission" date="2018-01" db="EMBL/GenBank/DDBJ databases">
        <authorList>
            <person name="Yu X.-D."/>
        </authorList>
    </citation>
    <scope>NUCLEOTIDE SEQUENCE</scope>
    <source>
        <strain evidence="2">ZX-21</strain>
    </source>
</reference>
<proteinExistence type="predicted"/>
<feature type="region of interest" description="Disordered" evidence="1">
    <location>
        <begin position="81"/>
        <end position="115"/>
    </location>
</feature>